<dbReference type="SUPFAM" id="SSF55729">
    <property type="entry name" value="Acyl-CoA N-acyltransferases (Nat)"/>
    <property type="match status" value="1"/>
</dbReference>
<dbReference type="Gene3D" id="3.40.630.30">
    <property type="match status" value="1"/>
</dbReference>
<keyword evidence="5" id="KW-1185">Reference proteome</keyword>
<evidence type="ECO:0000256" key="2">
    <source>
        <dbReference type="ARBA" id="ARBA00023315"/>
    </source>
</evidence>
<dbReference type="PANTHER" id="PTHR43800:SF1">
    <property type="entry name" value="PEPTIDYL-LYSINE N-ACETYLTRANSFERASE YJAB"/>
    <property type="match status" value="1"/>
</dbReference>
<dbReference type="Proteomes" id="UP000838672">
    <property type="component" value="Unassembled WGS sequence"/>
</dbReference>
<dbReference type="PANTHER" id="PTHR43800">
    <property type="entry name" value="PEPTIDYL-LYSINE N-ACETYLTRANSFERASE YJAB"/>
    <property type="match status" value="1"/>
</dbReference>
<protein>
    <recommendedName>
        <fullName evidence="3">N-acetyltransferase domain-containing protein</fullName>
    </recommendedName>
</protein>
<evidence type="ECO:0000259" key="3">
    <source>
        <dbReference type="PROSITE" id="PS51186"/>
    </source>
</evidence>
<name>A0ABM8ZQK3_9VIBR</name>
<sequence length="145" mass="16629">MTDPTSLSIQPLDPIRFPLAQRFYKTHYPAGKANKQETIWVLERQGVILGAVRFKLIGNEQLLTGMAIDSHKRGQGLGNLLLKGCLSHIQSTPCYCFAYAHLEGFYQQHGFETIEPQTLPNELRMRFERYSQTKNLITMAYQQPK</sequence>
<dbReference type="RefSeq" id="WP_237464204.1">
    <property type="nucleotide sequence ID" value="NZ_CAKLDI010000001.1"/>
</dbReference>
<gene>
    <name evidence="4" type="ORF">VST7929_00181</name>
</gene>
<dbReference type="PROSITE" id="PS51186">
    <property type="entry name" value="GNAT"/>
    <property type="match status" value="1"/>
</dbReference>
<dbReference type="Pfam" id="PF13673">
    <property type="entry name" value="Acetyltransf_10"/>
    <property type="match status" value="1"/>
</dbReference>
<evidence type="ECO:0000313" key="4">
    <source>
        <dbReference type="EMBL" id="CAH0532357.1"/>
    </source>
</evidence>
<dbReference type="EMBL" id="CAKLDI010000001">
    <property type="protein sequence ID" value="CAH0532357.1"/>
    <property type="molecule type" value="Genomic_DNA"/>
</dbReference>
<accession>A0ABM8ZQK3</accession>
<organism evidence="4 5">
    <name type="scientific">Vibrio stylophorae</name>
    <dbReference type="NCBI Taxonomy" id="659351"/>
    <lineage>
        <taxon>Bacteria</taxon>
        <taxon>Pseudomonadati</taxon>
        <taxon>Pseudomonadota</taxon>
        <taxon>Gammaproteobacteria</taxon>
        <taxon>Vibrionales</taxon>
        <taxon>Vibrionaceae</taxon>
        <taxon>Vibrio</taxon>
    </lineage>
</organism>
<keyword evidence="2" id="KW-0012">Acyltransferase</keyword>
<evidence type="ECO:0000256" key="1">
    <source>
        <dbReference type="ARBA" id="ARBA00022679"/>
    </source>
</evidence>
<reference evidence="4" key="1">
    <citation type="submission" date="2021-11" db="EMBL/GenBank/DDBJ databases">
        <authorList>
            <person name="Rodrigo-Torres L."/>
            <person name="Arahal R. D."/>
            <person name="Lucena T."/>
        </authorList>
    </citation>
    <scope>NUCLEOTIDE SEQUENCE</scope>
    <source>
        <strain evidence="4">CECT 7929</strain>
    </source>
</reference>
<feature type="domain" description="N-acetyltransferase" evidence="3">
    <location>
        <begin position="1"/>
        <end position="130"/>
    </location>
</feature>
<dbReference type="CDD" id="cd04301">
    <property type="entry name" value="NAT_SF"/>
    <property type="match status" value="1"/>
</dbReference>
<dbReference type="InterPro" id="IPR000182">
    <property type="entry name" value="GNAT_dom"/>
</dbReference>
<comment type="caution">
    <text evidence="4">The sequence shown here is derived from an EMBL/GenBank/DDBJ whole genome shotgun (WGS) entry which is preliminary data.</text>
</comment>
<evidence type="ECO:0000313" key="5">
    <source>
        <dbReference type="Proteomes" id="UP000838672"/>
    </source>
</evidence>
<dbReference type="InterPro" id="IPR016181">
    <property type="entry name" value="Acyl_CoA_acyltransferase"/>
</dbReference>
<proteinExistence type="predicted"/>
<keyword evidence="1" id="KW-0808">Transferase</keyword>